<dbReference type="PANTHER" id="PTHR42939">
    <property type="entry name" value="ABC TRANSPORTER ATP-BINDING PROTEIN ALBC-RELATED"/>
    <property type="match status" value="1"/>
</dbReference>
<dbReference type="RefSeq" id="WP_310072921.1">
    <property type="nucleotide sequence ID" value="NZ_JAVDVX010000004.1"/>
</dbReference>
<dbReference type="Pfam" id="PF00005">
    <property type="entry name" value="ABC_tran"/>
    <property type="match status" value="1"/>
</dbReference>
<sequence>MSPVISARGVHKHYGKKMALDNINVQIDAGKVVGLIGPNGAGKTSLLKGILGLAPVAGELTVLGMNPQRERVKLLEQVSFIADTATLPRWIKVRELIAYTEVVHPRFSRAQCMVFLANTDIQLNDKVQQLSKGMVTQLHLALIMAIDSKLLVLDEPTLGLDILYRKQFYERLLNDYYDAQKTIVITTHQVEEIEAILTDLIFINQGKLVLNSSMDEIANTYVELHVDAHYKEHALAHNPIHVRNLLGGFGMLYEGAHHQRDSLAALGRLATPSLSDLFVAKVKPQMFVQGGV</sequence>
<organism evidence="5 6">
    <name type="scientific">Cellvibrio fibrivorans</name>
    <dbReference type="NCBI Taxonomy" id="126350"/>
    <lineage>
        <taxon>Bacteria</taxon>
        <taxon>Pseudomonadati</taxon>
        <taxon>Pseudomonadota</taxon>
        <taxon>Gammaproteobacteria</taxon>
        <taxon>Cellvibrionales</taxon>
        <taxon>Cellvibrionaceae</taxon>
        <taxon>Cellvibrio</taxon>
    </lineage>
</organism>
<proteinExistence type="predicted"/>
<keyword evidence="6" id="KW-1185">Reference proteome</keyword>
<dbReference type="PANTHER" id="PTHR42939:SF1">
    <property type="entry name" value="ABC TRANSPORTER ATP-BINDING PROTEIN ALBC-RELATED"/>
    <property type="match status" value="1"/>
</dbReference>
<dbReference type="Proteomes" id="UP001253595">
    <property type="component" value="Unassembled WGS sequence"/>
</dbReference>
<dbReference type="CDD" id="cd03230">
    <property type="entry name" value="ABC_DR_subfamily_A"/>
    <property type="match status" value="1"/>
</dbReference>
<dbReference type="GO" id="GO:0005524">
    <property type="term" value="F:ATP binding"/>
    <property type="evidence" value="ECO:0007669"/>
    <property type="project" value="UniProtKB-KW"/>
</dbReference>
<keyword evidence="2" id="KW-0547">Nucleotide-binding</keyword>
<name>A0ABU1UZF5_9GAMM</name>
<gene>
    <name evidence="5" type="ORF">J2X05_002555</name>
</gene>
<evidence type="ECO:0000256" key="1">
    <source>
        <dbReference type="ARBA" id="ARBA00022448"/>
    </source>
</evidence>
<dbReference type="InterPro" id="IPR003439">
    <property type="entry name" value="ABC_transporter-like_ATP-bd"/>
</dbReference>
<evidence type="ECO:0000313" key="6">
    <source>
        <dbReference type="Proteomes" id="UP001253595"/>
    </source>
</evidence>
<dbReference type="SMART" id="SM00382">
    <property type="entry name" value="AAA"/>
    <property type="match status" value="1"/>
</dbReference>
<feature type="domain" description="ABC transporter" evidence="4">
    <location>
        <begin position="5"/>
        <end position="230"/>
    </location>
</feature>
<accession>A0ABU1UZF5</accession>
<keyword evidence="1" id="KW-0813">Transport</keyword>
<evidence type="ECO:0000256" key="3">
    <source>
        <dbReference type="ARBA" id="ARBA00022840"/>
    </source>
</evidence>
<dbReference type="SUPFAM" id="SSF52540">
    <property type="entry name" value="P-loop containing nucleoside triphosphate hydrolases"/>
    <property type="match status" value="1"/>
</dbReference>
<dbReference type="Gene3D" id="3.40.50.300">
    <property type="entry name" value="P-loop containing nucleotide triphosphate hydrolases"/>
    <property type="match status" value="1"/>
</dbReference>
<evidence type="ECO:0000259" key="4">
    <source>
        <dbReference type="PROSITE" id="PS50893"/>
    </source>
</evidence>
<evidence type="ECO:0000256" key="2">
    <source>
        <dbReference type="ARBA" id="ARBA00022741"/>
    </source>
</evidence>
<dbReference type="InterPro" id="IPR027417">
    <property type="entry name" value="P-loop_NTPase"/>
</dbReference>
<dbReference type="InterPro" id="IPR003593">
    <property type="entry name" value="AAA+_ATPase"/>
</dbReference>
<dbReference type="InterPro" id="IPR051782">
    <property type="entry name" value="ABC_Transporter_VariousFunc"/>
</dbReference>
<keyword evidence="3 5" id="KW-0067">ATP-binding</keyword>
<evidence type="ECO:0000313" key="5">
    <source>
        <dbReference type="EMBL" id="MDR7090531.1"/>
    </source>
</evidence>
<comment type="caution">
    <text evidence="5">The sequence shown here is derived from an EMBL/GenBank/DDBJ whole genome shotgun (WGS) entry which is preliminary data.</text>
</comment>
<dbReference type="PROSITE" id="PS50893">
    <property type="entry name" value="ABC_TRANSPORTER_2"/>
    <property type="match status" value="1"/>
</dbReference>
<reference evidence="5 6" key="1">
    <citation type="submission" date="2023-07" db="EMBL/GenBank/DDBJ databases">
        <title>Sorghum-associated microbial communities from plants grown in Nebraska, USA.</title>
        <authorList>
            <person name="Schachtman D."/>
        </authorList>
    </citation>
    <scope>NUCLEOTIDE SEQUENCE [LARGE SCALE GENOMIC DNA]</scope>
    <source>
        <strain evidence="5 6">BE190</strain>
    </source>
</reference>
<dbReference type="EMBL" id="JAVDVX010000004">
    <property type="protein sequence ID" value="MDR7090531.1"/>
    <property type="molecule type" value="Genomic_DNA"/>
</dbReference>
<protein>
    <submittedName>
        <fullName evidence="5">ABC-2 type transport system ATP-binding protein</fullName>
    </submittedName>
</protein>